<comment type="caution">
    <text evidence="9">The sequence shown here is derived from an EMBL/GenBank/DDBJ whole genome shotgun (WGS) entry which is preliminary data.</text>
</comment>
<proteinExistence type="inferred from homology"/>
<dbReference type="RefSeq" id="WP_229802571.1">
    <property type="nucleotide sequence ID" value="NZ_BMYM01000001.1"/>
</dbReference>
<evidence type="ECO:0000259" key="8">
    <source>
        <dbReference type="Pfam" id="PF12038"/>
    </source>
</evidence>
<evidence type="ECO:0000256" key="3">
    <source>
        <dbReference type="ARBA" id="ARBA00022679"/>
    </source>
</evidence>
<evidence type="ECO:0000256" key="4">
    <source>
        <dbReference type="ARBA" id="ARBA00044517"/>
    </source>
</evidence>
<dbReference type="SUPFAM" id="SSF53756">
    <property type="entry name" value="UDP-Glycosyltransferase/glycogen phosphorylase"/>
    <property type="match status" value="1"/>
</dbReference>
<comment type="catalytic activity">
    <reaction evidence="6">
        <text>queuosine(34) in tRNA(Asp) + GDP-alpha-D-mannose = O-4''-alpha-D-mannosylqueuosine(34) in tRNA(Asp) + GDP + H(+)</text>
        <dbReference type="Rhea" id="RHEA:12885"/>
        <dbReference type="Rhea" id="RHEA-COMP:18572"/>
        <dbReference type="Rhea" id="RHEA-COMP:18581"/>
        <dbReference type="ChEBI" id="CHEBI:15378"/>
        <dbReference type="ChEBI" id="CHEBI:57527"/>
        <dbReference type="ChEBI" id="CHEBI:58189"/>
        <dbReference type="ChEBI" id="CHEBI:194431"/>
        <dbReference type="ChEBI" id="CHEBI:194442"/>
        <dbReference type="EC" id="2.4.1.110"/>
    </reaction>
    <physiologicalReaction direction="left-to-right" evidence="6">
        <dbReference type="Rhea" id="RHEA:12886"/>
    </physiologicalReaction>
</comment>
<reference evidence="9" key="2">
    <citation type="submission" date="2020-09" db="EMBL/GenBank/DDBJ databases">
        <authorList>
            <person name="Sun Q."/>
            <person name="Kim S."/>
        </authorList>
    </citation>
    <scope>NUCLEOTIDE SEQUENCE</scope>
    <source>
        <strain evidence="9">KCTC 23430</strain>
    </source>
</reference>
<protein>
    <recommendedName>
        <fullName evidence="5">tRNA-queuosine alpha-mannosyltransferase</fullName>
        <ecNumber evidence="4">2.4.1.110</ecNumber>
    </recommendedName>
</protein>
<evidence type="ECO:0000256" key="2">
    <source>
        <dbReference type="ARBA" id="ARBA00022676"/>
    </source>
</evidence>
<evidence type="ECO:0000313" key="10">
    <source>
        <dbReference type="Proteomes" id="UP000644693"/>
    </source>
</evidence>
<dbReference type="EC" id="2.4.1.110" evidence="4"/>
<dbReference type="Pfam" id="PF12038">
    <property type="entry name" value="QTMAN_N"/>
    <property type="match status" value="1"/>
</dbReference>
<dbReference type="InterPro" id="IPR051862">
    <property type="entry name" value="GT-like_domain_containing_1"/>
</dbReference>
<dbReference type="Pfam" id="PF00534">
    <property type="entry name" value="Glycos_transf_1"/>
    <property type="match status" value="1"/>
</dbReference>
<dbReference type="Gene3D" id="3.40.50.2000">
    <property type="entry name" value="Glycogen Phosphorylase B"/>
    <property type="match status" value="1"/>
</dbReference>
<accession>A0A918XF30</accession>
<sequence length="382" mass="42175">MRILLLSAYAARSHVAWREALQTMLPEHEFTVLELPPRHFNWRVRGNPLHWALAETKALTADYDLLLATSMVDLATLRGLVPALASLPSLLYFHENQFAYPASAHQTGQVEVQMVSIYSALAADRLAFNSCFNRDSFLDGVSTLLRRLPDKVPPGIVDRLRARSQDLPVPFSSPVMGDAEKDRGASAFRGSRGNAPETLRILWVGRLEYDKGCDRLPAFAELLEQSGVDFELAVVGQEFRERPASVSELQNRFGHRLVHVGYLPSREDYLATLLDADVVVSTALHEFQGLAVLEAVSLCCLPIVPNRQVYSEWFDAEFLYEGDTADATVDGRAAAEAVMRIAALQRAGRVSAPDVSRFSQQALAGDYRDLFADTSALASPAT</sequence>
<keyword evidence="3 9" id="KW-0808">Transferase</keyword>
<evidence type="ECO:0000259" key="7">
    <source>
        <dbReference type="Pfam" id="PF00534"/>
    </source>
</evidence>
<feature type="domain" description="tRNA-queuosine alpha-mannosyltransferase N-terminal" evidence="8">
    <location>
        <begin position="2"/>
        <end position="170"/>
    </location>
</feature>
<dbReference type="InterPro" id="IPR001296">
    <property type="entry name" value="Glyco_trans_1"/>
</dbReference>
<keyword evidence="10" id="KW-1185">Reference proteome</keyword>
<evidence type="ECO:0000256" key="5">
    <source>
        <dbReference type="ARBA" id="ARBA00044539"/>
    </source>
</evidence>
<evidence type="ECO:0000256" key="1">
    <source>
        <dbReference type="ARBA" id="ARBA00009481"/>
    </source>
</evidence>
<reference evidence="9" key="1">
    <citation type="journal article" date="2014" name="Int. J. Syst. Evol. Microbiol.">
        <title>Complete genome sequence of Corynebacterium casei LMG S-19264T (=DSM 44701T), isolated from a smear-ripened cheese.</title>
        <authorList>
            <consortium name="US DOE Joint Genome Institute (JGI-PGF)"/>
            <person name="Walter F."/>
            <person name="Albersmeier A."/>
            <person name="Kalinowski J."/>
            <person name="Ruckert C."/>
        </authorList>
    </citation>
    <scope>NUCLEOTIDE SEQUENCE</scope>
    <source>
        <strain evidence="9">KCTC 23430</strain>
    </source>
</reference>
<name>A0A918XF30_9GAMM</name>
<dbReference type="EMBL" id="BMYM01000001">
    <property type="protein sequence ID" value="GHD28453.1"/>
    <property type="molecule type" value="Genomic_DNA"/>
</dbReference>
<dbReference type="GO" id="GO:0016438">
    <property type="term" value="F:tRNA-queuosine(34) beta-mannosyltransferase activity"/>
    <property type="evidence" value="ECO:0007669"/>
    <property type="project" value="UniProtKB-EC"/>
</dbReference>
<evidence type="ECO:0000313" key="9">
    <source>
        <dbReference type="EMBL" id="GHD28453.1"/>
    </source>
</evidence>
<keyword evidence="2" id="KW-0328">Glycosyltransferase</keyword>
<gene>
    <name evidence="9" type="ORF">GCM10007053_07840</name>
</gene>
<evidence type="ECO:0000256" key="6">
    <source>
        <dbReference type="ARBA" id="ARBA00048439"/>
    </source>
</evidence>
<dbReference type="PANTHER" id="PTHR13615:SF3">
    <property type="entry name" value="GLYCOSYLTRANSFERASE-LIKE DOMAIN-CONTAINING PROTEIN 1"/>
    <property type="match status" value="1"/>
</dbReference>
<dbReference type="InterPro" id="IPR022701">
    <property type="entry name" value="QTMAN_N"/>
</dbReference>
<dbReference type="AlphaFoldDB" id="A0A918XF30"/>
<dbReference type="Proteomes" id="UP000644693">
    <property type="component" value="Unassembled WGS sequence"/>
</dbReference>
<organism evidence="9 10">
    <name type="scientific">Parahalioglobus pacificus</name>
    <dbReference type="NCBI Taxonomy" id="930806"/>
    <lineage>
        <taxon>Bacteria</taxon>
        <taxon>Pseudomonadati</taxon>
        <taxon>Pseudomonadota</taxon>
        <taxon>Gammaproteobacteria</taxon>
        <taxon>Cellvibrionales</taxon>
        <taxon>Halieaceae</taxon>
        <taxon>Parahalioglobus</taxon>
    </lineage>
</organism>
<comment type="similarity">
    <text evidence="1">Belongs to the glycosyltransferase group 1 family. Glycosyltransferase 4 subfamily.</text>
</comment>
<dbReference type="PANTHER" id="PTHR13615">
    <property type="entry name" value="GLYCOSYLTRANSFERASE-LIKE 1"/>
    <property type="match status" value="1"/>
</dbReference>
<feature type="domain" description="Glycosyl transferase family 1" evidence="7">
    <location>
        <begin position="193"/>
        <end position="328"/>
    </location>
</feature>